<evidence type="ECO:0000313" key="3">
    <source>
        <dbReference type="Proteomes" id="UP001151760"/>
    </source>
</evidence>
<evidence type="ECO:0000313" key="2">
    <source>
        <dbReference type="EMBL" id="GJS58631.1"/>
    </source>
</evidence>
<reference evidence="2" key="1">
    <citation type="journal article" date="2022" name="Int. J. Mol. Sci.">
        <title>Draft Genome of Tanacetum Coccineum: Genomic Comparison of Closely Related Tanacetum-Family Plants.</title>
        <authorList>
            <person name="Yamashiro T."/>
            <person name="Shiraishi A."/>
            <person name="Nakayama K."/>
            <person name="Satake H."/>
        </authorList>
    </citation>
    <scope>NUCLEOTIDE SEQUENCE</scope>
</reference>
<accession>A0ABQ4X0B4</accession>
<evidence type="ECO:0000256" key="1">
    <source>
        <dbReference type="SAM" id="MobiDB-lite"/>
    </source>
</evidence>
<keyword evidence="3" id="KW-1185">Reference proteome</keyword>
<gene>
    <name evidence="2" type="ORF">Tco_0653415</name>
</gene>
<comment type="caution">
    <text evidence="2">The sequence shown here is derived from an EMBL/GenBank/DDBJ whole genome shotgun (WGS) entry which is preliminary data.</text>
</comment>
<organism evidence="2 3">
    <name type="scientific">Tanacetum coccineum</name>
    <dbReference type="NCBI Taxonomy" id="301880"/>
    <lineage>
        <taxon>Eukaryota</taxon>
        <taxon>Viridiplantae</taxon>
        <taxon>Streptophyta</taxon>
        <taxon>Embryophyta</taxon>
        <taxon>Tracheophyta</taxon>
        <taxon>Spermatophyta</taxon>
        <taxon>Magnoliopsida</taxon>
        <taxon>eudicotyledons</taxon>
        <taxon>Gunneridae</taxon>
        <taxon>Pentapetalae</taxon>
        <taxon>asterids</taxon>
        <taxon>campanulids</taxon>
        <taxon>Asterales</taxon>
        <taxon>Asteraceae</taxon>
        <taxon>Asteroideae</taxon>
        <taxon>Anthemideae</taxon>
        <taxon>Anthemidinae</taxon>
        <taxon>Tanacetum</taxon>
    </lineage>
</organism>
<name>A0ABQ4X0B4_9ASTR</name>
<feature type="region of interest" description="Disordered" evidence="1">
    <location>
        <begin position="224"/>
        <end position="264"/>
    </location>
</feature>
<reference evidence="2" key="2">
    <citation type="submission" date="2022-01" db="EMBL/GenBank/DDBJ databases">
        <authorList>
            <person name="Yamashiro T."/>
            <person name="Shiraishi A."/>
            <person name="Satake H."/>
            <person name="Nakayama K."/>
        </authorList>
    </citation>
    <scope>NUCLEOTIDE SEQUENCE</scope>
</reference>
<sequence length="437" mass="48047">MATPIISISSDFSDESVGSSTPRVVLFSTIPNIIPHEGSTVARVTIVTSPAGVLDLIMYSSTDSDLSEGLSTPEHAPIRGKVASRSPSSSSPTHALPSTDIASPAPHRIIPAPPGVPYRPAILVLPGQEIPLGRPYRTHPDGVLRMLTASKRVHLFLTRIPANRKRFHSSSSSQLRKRHRASSYSSSSDSPAFTAVDSPAPYRFVDPHPVRTLRDRIFFYSLTSSSERPSHSPAPSPSAGPSRKRCRSPATSVPSATPIPGALSSVRTDLLPHCKRIRGFLAASSPEDGSEESMEVGLTEVGFEGDDEVEDEADSSVRGNVEIGVDRVIWPEIPADSLVPASDEGSREDFEIGLDVVIQELYDHMVDTRVQRFVDVKEEHRVQEIRVMADEREMTRMHERISVLEGSNMRLRGALAKEREQANSVWRRIWYIQDELR</sequence>
<proteinExistence type="predicted"/>
<feature type="region of interest" description="Disordered" evidence="1">
    <location>
        <begin position="166"/>
        <end position="192"/>
    </location>
</feature>
<dbReference type="EMBL" id="BQNB010009093">
    <property type="protein sequence ID" value="GJS58631.1"/>
    <property type="molecule type" value="Genomic_DNA"/>
</dbReference>
<feature type="region of interest" description="Disordered" evidence="1">
    <location>
        <begin position="65"/>
        <end position="110"/>
    </location>
</feature>
<dbReference type="Proteomes" id="UP001151760">
    <property type="component" value="Unassembled WGS sequence"/>
</dbReference>
<protein>
    <submittedName>
        <fullName evidence="2">Uncharacterized protein</fullName>
    </submittedName>
</protein>